<dbReference type="SUPFAM" id="SSF51445">
    <property type="entry name" value="(Trans)glycosidases"/>
    <property type="match status" value="1"/>
</dbReference>
<keyword evidence="3 5" id="KW-0378">Hydrolase</keyword>
<feature type="domain" description="Fibronectin type III-like" evidence="4">
    <location>
        <begin position="707"/>
        <end position="804"/>
    </location>
</feature>
<dbReference type="EMBL" id="BONQ01000110">
    <property type="protein sequence ID" value="GIG48920.1"/>
    <property type="molecule type" value="Genomic_DNA"/>
</dbReference>
<dbReference type="InterPro" id="IPR036962">
    <property type="entry name" value="Glyco_hydro_3_N_sf"/>
</dbReference>
<evidence type="ECO:0000313" key="5">
    <source>
        <dbReference type="EMBL" id="GIG48920.1"/>
    </source>
</evidence>
<dbReference type="AlphaFoldDB" id="A0A919PV12"/>
<dbReference type="Pfam" id="PF00933">
    <property type="entry name" value="Glyco_hydro_3"/>
    <property type="match status" value="1"/>
</dbReference>
<dbReference type="Gene3D" id="2.60.40.10">
    <property type="entry name" value="Immunoglobulins"/>
    <property type="match status" value="1"/>
</dbReference>
<dbReference type="PANTHER" id="PTHR42721:SF3">
    <property type="entry name" value="BETA-D-XYLOSIDASE 5-RELATED"/>
    <property type="match status" value="1"/>
</dbReference>
<evidence type="ECO:0000313" key="6">
    <source>
        <dbReference type="Proteomes" id="UP000660611"/>
    </source>
</evidence>
<dbReference type="Gene3D" id="3.20.20.300">
    <property type="entry name" value="Glycoside hydrolase, family 3, N-terminal domain"/>
    <property type="match status" value="1"/>
</dbReference>
<dbReference type="Gene3D" id="3.40.50.1700">
    <property type="entry name" value="Glycoside hydrolase family 3 C-terminal domain"/>
    <property type="match status" value="1"/>
</dbReference>
<dbReference type="Gene3D" id="2.60.120.380">
    <property type="match status" value="1"/>
</dbReference>
<dbReference type="GO" id="GO:0009044">
    <property type="term" value="F:xylan 1,4-beta-xylosidase activity"/>
    <property type="evidence" value="ECO:0007669"/>
    <property type="project" value="InterPro"/>
</dbReference>
<dbReference type="InterPro" id="IPR017853">
    <property type="entry name" value="GH"/>
</dbReference>
<evidence type="ECO:0000259" key="4">
    <source>
        <dbReference type="SMART" id="SM01217"/>
    </source>
</evidence>
<comment type="similarity">
    <text evidence="1">Belongs to the glycosyl hydrolase 3 family.</text>
</comment>
<dbReference type="InterPro" id="IPR013783">
    <property type="entry name" value="Ig-like_fold"/>
</dbReference>
<dbReference type="InterPro" id="IPR026891">
    <property type="entry name" value="Fn3-like"/>
</dbReference>
<dbReference type="PANTHER" id="PTHR42721">
    <property type="entry name" value="SUGAR HYDROLASE-RELATED"/>
    <property type="match status" value="1"/>
</dbReference>
<evidence type="ECO:0000256" key="1">
    <source>
        <dbReference type="ARBA" id="ARBA00005336"/>
    </source>
</evidence>
<dbReference type="InterPro" id="IPR001764">
    <property type="entry name" value="Glyco_hydro_3_N"/>
</dbReference>
<dbReference type="Proteomes" id="UP000660611">
    <property type="component" value="Unassembled WGS sequence"/>
</dbReference>
<name>A0A919PV12_9ACTN</name>
<gene>
    <name evidence="5" type="ORF">Dsi01nite_069610</name>
</gene>
<comment type="caution">
    <text evidence="5">The sequence shown here is derived from an EMBL/GenBank/DDBJ whole genome shotgun (WGS) entry which is preliminary data.</text>
</comment>
<dbReference type="Pfam" id="PF01915">
    <property type="entry name" value="Glyco_hydro_3_C"/>
    <property type="match status" value="1"/>
</dbReference>
<evidence type="ECO:0000256" key="3">
    <source>
        <dbReference type="ARBA" id="ARBA00022801"/>
    </source>
</evidence>
<dbReference type="InterPro" id="IPR002772">
    <property type="entry name" value="Glyco_hydro_3_C"/>
</dbReference>
<dbReference type="PRINTS" id="PR00133">
    <property type="entry name" value="GLHYDRLASE3"/>
</dbReference>
<dbReference type="RefSeq" id="WP_203850614.1">
    <property type="nucleotide sequence ID" value="NZ_BONQ01000110.1"/>
</dbReference>
<keyword evidence="2" id="KW-0732">Signal</keyword>
<protein>
    <submittedName>
        <fullName evidence="5">Sugar hydrolase</fullName>
    </submittedName>
</protein>
<dbReference type="InterPro" id="IPR044993">
    <property type="entry name" value="BXL"/>
</dbReference>
<dbReference type="GO" id="GO:0031222">
    <property type="term" value="P:arabinan catabolic process"/>
    <property type="evidence" value="ECO:0007669"/>
    <property type="project" value="TreeGrafter"/>
</dbReference>
<proteinExistence type="inferred from homology"/>
<organism evidence="5 6">
    <name type="scientific">Dactylosporangium siamense</name>
    <dbReference type="NCBI Taxonomy" id="685454"/>
    <lineage>
        <taxon>Bacteria</taxon>
        <taxon>Bacillati</taxon>
        <taxon>Actinomycetota</taxon>
        <taxon>Actinomycetes</taxon>
        <taxon>Micromonosporales</taxon>
        <taxon>Micromonosporaceae</taxon>
        <taxon>Dactylosporangium</taxon>
    </lineage>
</organism>
<dbReference type="GO" id="GO:0045493">
    <property type="term" value="P:xylan catabolic process"/>
    <property type="evidence" value="ECO:0007669"/>
    <property type="project" value="InterPro"/>
</dbReference>
<dbReference type="SUPFAM" id="SSF52279">
    <property type="entry name" value="Beta-D-glucan exohydrolase, C-terminal domain"/>
    <property type="match status" value="1"/>
</dbReference>
<sequence>MSSPDAVADLLRRLTTAEKIAMLHQRQPAVPRLGLAGFHTGCEALHGVAWLGRATVFPQAVGLGASWDRALLRAVGEAVSTEVRALHRDGRASLNVWAPVVNPLRDPRWGRNEEGYSEDPLMTAELAVAYCTGLRGGHPDVWRTAPVLKHFLAYNVETARDVVDIAVPERVLHEYELPGFLEPLRAGVAAGVMPAYNLVNGVPNHVHPLIAGVLRAVAPDLVVCSDAQAPSNLVETERHFPDHATSHAAALRAGVDSYTDNGPDAAPTVARFTEALRRGLITEADVDAALGRILLMRARTGEFAPARDPYTGIRDDVIGCEAHTRLAARAAHSGVVLLKNAAGTLPWTGTGGVAVIGHLGDRVLTDWYSGTPPYTVTLADALRARLGRRSVTTVDGVDRIRLATPDGRQVLLDPDGTLRLGDGPGATFAHQQWGTSVPCPVPVHTLREDRTDHYVTVEESGVLAATAVTPDGWVVRELWELHPAGAEEFLLHSNALGRYVTGTADGRLTVGDGGALRFTRLEVTSGVAAAVAAARDAARVVLVLGNDPHINGRETVDRSSLLLPPEQETLLRAVLDAAPATVVTLVSSYPYAIDWAQEHAPAILWSSHAGQELGNALADVLLGAANPGGRLPQTWYRGDTALPAPTDYDIIGSGWTYQYHRGEPLYPFGHGLSYTTFGYGPLDVTPTADGYTASVTVTNTGDRAGDEVVRLFVTPRCWPVPAPARRLVGFERVPLAAGESRELRFAVPVTALAYWSGGFVAGGSVAGGSVAGGSVAGGSVAGGSVAGGFVAPPGEYVFHAGPDARCTVTRSA</sequence>
<keyword evidence="6" id="KW-1185">Reference proteome</keyword>
<dbReference type="SMART" id="SM01217">
    <property type="entry name" value="Fn3_like"/>
    <property type="match status" value="1"/>
</dbReference>
<reference evidence="5" key="1">
    <citation type="submission" date="2021-01" db="EMBL/GenBank/DDBJ databases">
        <title>Whole genome shotgun sequence of Dactylosporangium siamense NBRC 106093.</title>
        <authorList>
            <person name="Komaki H."/>
            <person name="Tamura T."/>
        </authorList>
    </citation>
    <scope>NUCLEOTIDE SEQUENCE</scope>
    <source>
        <strain evidence="5">NBRC 106093</strain>
    </source>
</reference>
<accession>A0A919PV12</accession>
<evidence type="ECO:0000256" key="2">
    <source>
        <dbReference type="ARBA" id="ARBA00022729"/>
    </source>
</evidence>
<dbReference type="InterPro" id="IPR036881">
    <property type="entry name" value="Glyco_hydro_3_C_sf"/>
</dbReference>
<dbReference type="Pfam" id="PF14310">
    <property type="entry name" value="Fn3-like"/>
    <property type="match status" value="1"/>
</dbReference>
<dbReference type="GO" id="GO:0046556">
    <property type="term" value="F:alpha-L-arabinofuranosidase activity"/>
    <property type="evidence" value="ECO:0007669"/>
    <property type="project" value="TreeGrafter"/>
</dbReference>